<protein>
    <recommendedName>
        <fullName evidence="1">CHAT domain-containing protein</fullName>
    </recommendedName>
</protein>
<evidence type="ECO:0000313" key="2">
    <source>
        <dbReference type="EMBL" id="AOS84344.1"/>
    </source>
</evidence>
<dbReference type="Pfam" id="PF12770">
    <property type="entry name" value="CHAT"/>
    <property type="match status" value="1"/>
</dbReference>
<reference evidence="2" key="1">
    <citation type="submission" date="2016-09" db="EMBL/GenBank/DDBJ databases">
        <title>Genome sequence of Chlorobaculum limnaeum.</title>
        <authorList>
            <person name="Liu Z."/>
            <person name="Tank M."/>
            <person name="Bryant D.A."/>
        </authorList>
    </citation>
    <scope>NUCLEOTIDE SEQUENCE [LARGE SCALE GENOMIC DNA]</scope>
    <source>
        <strain evidence="2">DSM 1677</strain>
    </source>
</reference>
<dbReference type="AlphaFoldDB" id="A0A1D8D6D1"/>
<dbReference type="Gene3D" id="1.25.40.10">
    <property type="entry name" value="Tetratricopeptide repeat domain"/>
    <property type="match status" value="1"/>
</dbReference>
<accession>A0A1D8D6D1</accession>
<name>A0A1D8D6D1_CHLLM</name>
<proteinExistence type="predicted"/>
<evidence type="ECO:0000313" key="3">
    <source>
        <dbReference type="Proteomes" id="UP000095185"/>
    </source>
</evidence>
<dbReference type="SUPFAM" id="SSF48452">
    <property type="entry name" value="TPR-like"/>
    <property type="match status" value="1"/>
</dbReference>
<dbReference type="STRING" id="274537.BIU88_09510"/>
<dbReference type="Proteomes" id="UP000095185">
    <property type="component" value="Chromosome"/>
</dbReference>
<dbReference type="EMBL" id="CP017305">
    <property type="protein sequence ID" value="AOS84344.1"/>
    <property type="molecule type" value="Genomic_DNA"/>
</dbReference>
<gene>
    <name evidence="2" type="ORF">BIU88_09510</name>
</gene>
<dbReference type="RefSeq" id="WP_069810536.1">
    <property type="nucleotide sequence ID" value="NZ_CP017305.1"/>
</dbReference>
<organism evidence="2 3">
    <name type="scientific">Chlorobaculum limnaeum</name>
    <dbReference type="NCBI Taxonomy" id="274537"/>
    <lineage>
        <taxon>Bacteria</taxon>
        <taxon>Pseudomonadati</taxon>
        <taxon>Chlorobiota</taxon>
        <taxon>Chlorobiia</taxon>
        <taxon>Chlorobiales</taxon>
        <taxon>Chlorobiaceae</taxon>
        <taxon>Chlorobaculum</taxon>
    </lineage>
</organism>
<dbReference type="InterPro" id="IPR024983">
    <property type="entry name" value="CHAT_dom"/>
</dbReference>
<evidence type="ECO:0000259" key="1">
    <source>
        <dbReference type="Pfam" id="PF12770"/>
    </source>
</evidence>
<dbReference type="KEGG" id="clz:BIU88_09510"/>
<feature type="domain" description="CHAT" evidence="1">
    <location>
        <begin position="552"/>
        <end position="839"/>
    </location>
</feature>
<dbReference type="InterPro" id="IPR011990">
    <property type="entry name" value="TPR-like_helical_dom_sf"/>
</dbReference>
<keyword evidence="3" id="KW-1185">Reference proteome</keyword>
<sequence length="840" mass="95490">MAPEQRDAVQRIETFLIHNEFDQRKLNPHLPDLVGEMGAACVSKEDKGRMMEELDRVVHWQRLPGYWLTYLFQLAMQRVGSFYFPVACQLYAKAQINVNADLCLMSLENGYAGLMQWLSTSGDTNENIRKITDDFRKRMRQVYRYYRRWYTPEPYSEINPLTEHLYSEMSFTDLAMAFPRLDKPRTQLVPDDYLSVIDQCQQADDSYACIVARRFLGHLYQGQGKWEAAREQFWLGLEAGRNVSLDTEIGHFYRHYGYALYKTGHLREAAQQFERAAAYESHPVFGYWRALALRELGDVRLKMAPREVDIEHPPAEIEHASRAYKAGRLIFEAAIGRGIVPVARSVNQQLFRSYTDNALQVALSLRNTSDTLAEVEASGPRYATELVAESIAASSLPSDVQARFRQDRAIFHQHLTTFNQKSDLDIDFSQYLASVESNREARRLYQETRNALTDPVTHAQLSDEIANKVLALRLPGVLFLLFHLGENQTYGTLLDVGSGEIIAVAVCGYGERHWRAQHETYQKALQDVSELPDPALGMSQLLDDQLGYYENALGPLLEDFLPYLKGRHLKIFPRLFLNEVPFHALKVGNKRLIEYCQVSYAQTLGLFLQVHQPHKSEVSTRTLAIVCDDKGAPAYQGTLKQLSRLYNHDLRVLRNPQWEDFESLIDGQHPADIFFACHGQFDPDDPTASSLFLSQTEEASFSKIFSKLDLAGCECVTLGACESGLGHTIVTAEYLGLPIAFFAAGVRYVISSLWEVNQFAAAILLGHHYQFLHDGQHTVTSALNEAQRALMQMSREQVFAWIQANLPDKSQSWGTVITSRADPPFAHPYYWAGFFVAGDV</sequence>